<evidence type="ECO:0000256" key="11">
    <source>
        <dbReference type="RuleBase" id="RU000679"/>
    </source>
</evidence>
<evidence type="ECO:0000256" key="5">
    <source>
        <dbReference type="ARBA" id="ARBA00022989"/>
    </source>
</evidence>
<evidence type="ECO:0000256" key="6">
    <source>
        <dbReference type="ARBA" id="ARBA00023053"/>
    </source>
</evidence>
<organism evidence="13 14">
    <name type="scientific">Macrostomum lignano</name>
    <dbReference type="NCBI Taxonomy" id="282301"/>
    <lineage>
        <taxon>Eukaryota</taxon>
        <taxon>Metazoa</taxon>
        <taxon>Spiralia</taxon>
        <taxon>Lophotrochozoa</taxon>
        <taxon>Platyhelminthes</taxon>
        <taxon>Rhabditophora</taxon>
        <taxon>Macrostomorpha</taxon>
        <taxon>Macrostomida</taxon>
        <taxon>Macrostomidae</taxon>
        <taxon>Macrostomum</taxon>
    </lineage>
</organism>
<name>A0A1I8JJ57_9PLAT</name>
<evidence type="ECO:0000313" key="13">
    <source>
        <dbReference type="Proteomes" id="UP000095280"/>
    </source>
</evidence>
<dbReference type="Gene3D" id="1.10.287.770">
    <property type="entry name" value="YojJ-like"/>
    <property type="match status" value="1"/>
</dbReference>
<evidence type="ECO:0000256" key="10">
    <source>
        <dbReference type="ARBA" id="ARBA00023303"/>
    </source>
</evidence>
<evidence type="ECO:0000313" key="14">
    <source>
        <dbReference type="WBParaSite" id="maker-uti_cns_0048100-snap-gene-0.2-mRNA-1"/>
    </source>
</evidence>
<dbReference type="WBParaSite" id="maker-uti_cns_0048100-snap-gene-0.2-mRNA-1">
    <property type="protein sequence ID" value="maker-uti_cns_0048100-snap-gene-0.2-mRNA-1"/>
    <property type="gene ID" value="maker-uti_cns_0048100-snap-gene-0.2"/>
</dbReference>
<proteinExistence type="inferred from homology"/>
<keyword evidence="13" id="KW-1185">Reference proteome</keyword>
<keyword evidence="2 11" id="KW-0813">Transport</keyword>
<dbReference type="AlphaFoldDB" id="A0A1I8JJ57"/>
<accession>A0A1I8JJ57</accession>
<evidence type="ECO:0000256" key="4">
    <source>
        <dbReference type="ARBA" id="ARBA00022692"/>
    </source>
</evidence>
<keyword evidence="7 11" id="KW-0406">Ion transport</keyword>
<evidence type="ECO:0000256" key="3">
    <source>
        <dbReference type="ARBA" id="ARBA00022461"/>
    </source>
</evidence>
<dbReference type="Pfam" id="PF00858">
    <property type="entry name" value="ASC"/>
    <property type="match status" value="1"/>
</dbReference>
<dbReference type="GO" id="GO:0016020">
    <property type="term" value="C:membrane"/>
    <property type="evidence" value="ECO:0007669"/>
    <property type="project" value="UniProtKB-SubCell"/>
</dbReference>
<dbReference type="InterPro" id="IPR001873">
    <property type="entry name" value="ENaC"/>
</dbReference>
<dbReference type="PRINTS" id="PR01078">
    <property type="entry name" value="AMINACHANNEL"/>
</dbReference>
<keyword evidence="9 11" id="KW-0739">Sodium transport</keyword>
<evidence type="ECO:0000256" key="8">
    <source>
        <dbReference type="ARBA" id="ARBA00023136"/>
    </source>
</evidence>
<comment type="similarity">
    <text evidence="11">Belongs to the amiloride-sensitive sodium channel (TC 1.A.6) family.</text>
</comment>
<evidence type="ECO:0000256" key="9">
    <source>
        <dbReference type="ARBA" id="ARBA00023201"/>
    </source>
</evidence>
<protein>
    <submittedName>
        <fullName evidence="14">DUF4126 domain-containing protein</fullName>
    </submittedName>
</protein>
<evidence type="ECO:0000256" key="2">
    <source>
        <dbReference type="ARBA" id="ARBA00022448"/>
    </source>
</evidence>
<keyword evidence="8 12" id="KW-0472">Membrane</keyword>
<sequence length="100" mass="10702">MLSGISASDHVVQANIYFLSSRVTLFEEDWQYPIESFLSEAGGVIGLWVGASVLTMLEFVELLVGLIAIGFNIRSAKCHAAGRADSRELVEATAAVDKAA</sequence>
<keyword evidence="5 12" id="KW-1133">Transmembrane helix</keyword>
<evidence type="ECO:0000256" key="12">
    <source>
        <dbReference type="SAM" id="Phobius"/>
    </source>
</evidence>
<dbReference type="GO" id="GO:0005272">
    <property type="term" value="F:sodium channel activity"/>
    <property type="evidence" value="ECO:0007669"/>
    <property type="project" value="UniProtKB-KW"/>
</dbReference>
<keyword evidence="10 11" id="KW-0407">Ion channel</keyword>
<keyword evidence="6" id="KW-0915">Sodium</keyword>
<keyword evidence="3 11" id="KW-0894">Sodium channel</keyword>
<evidence type="ECO:0000256" key="1">
    <source>
        <dbReference type="ARBA" id="ARBA00004141"/>
    </source>
</evidence>
<evidence type="ECO:0000256" key="7">
    <source>
        <dbReference type="ARBA" id="ARBA00023065"/>
    </source>
</evidence>
<reference evidence="14" key="1">
    <citation type="submission" date="2016-11" db="UniProtKB">
        <authorList>
            <consortium name="WormBaseParasite"/>
        </authorList>
    </citation>
    <scope>IDENTIFICATION</scope>
</reference>
<comment type="subcellular location">
    <subcellularLocation>
        <location evidence="1">Membrane</location>
        <topology evidence="1">Multi-pass membrane protein</topology>
    </subcellularLocation>
</comment>
<feature type="transmembrane region" description="Helical" evidence="12">
    <location>
        <begin position="45"/>
        <end position="73"/>
    </location>
</feature>
<dbReference type="Proteomes" id="UP000095280">
    <property type="component" value="Unplaced"/>
</dbReference>
<keyword evidence="4 11" id="KW-0812">Transmembrane</keyword>